<dbReference type="InterPro" id="IPR000742">
    <property type="entry name" value="EGF"/>
</dbReference>
<dbReference type="InterPro" id="IPR008271">
    <property type="entry name" value="Ser/Thr_kinase_AS"/>
</dbReference>
<dbReference type="FunFam" id="2.90.10.10:FF:000001">
    <property type="entry name" value="G-type lectin S-receptor-like serine/threonine-protein kinase"/>
    <property type="match status" value="1"/>
</dbReference>
<keyword evidence="6 11" id="KW-0067">ATP-binding</keyword>
<organism evidence="19 20">
    <name type="scientific">Acacia crassicarpa</name>
    <name type="common">northern wattle</name>
    <dbReference type="NCBI Taxonomy" id="499986"/>
    <lineage>
        <taxon>Eukaryota</taxon>
        <taxon>Viridiplantae</taxon>
        <taxon>Streptophyta</taxon>
        <taxon>Embryophyta</taxon>
        <taxon>Tracheophyta</taxon>
        <taxon>Spermatophyta</taxon>
        <taxon>Magnoliopsida</taxon>
        <taxon>eudicotyledons</taxon>
        <taxon>Gunneridae</taxon>
        <taxon>Pentapetalae</taxon>
        <taxon>rosids</taxon>
        <taxon>fabids</taxon>
        <taxon>Fabales</taxon>
        <taxon>Fabaceae</taxon>
        <taxon>Caesalpinioideae</taxon>
        <taxon>mimosoid clade</taxon>
        <taxon>Acacieae</taxon>
        <taxon>Acacia</taxon>
    </lineage>
</organism>
<dbReference type="SUPFAM" id="SSF56112">
    <property type="entry name" value="Protein kinase-like (PK-like)"/>
    <property type="match status" value="1"/>
</dbReference>
<keyword evidence="2 11" id="KW-0808">Transferase</keyword>
<dbReference type="PROSITE" id="PS50948">
    <property type="entry name" value="PAN"/>
    <property type="match status" value="1"/>
</dbReference>
<dbReference type="SMART" id="SM00108">
    <property type="entry name" value="B_lectin"/>
    <property type="match status" value="1"/>
</dbReference>
<reference evidence="19" key="1">
    <citation type="submission" date="2023-10" db="EMBL/GenBank/DDBJ databases">
        <title>Chromosome-level genome of the transformable northern wattle, Acacia crassicarpa.</title>
        <authorList>
            <person name="Massaro I."/>
            <person name="Sinha N.R."/>
            <person name="Poethig S."/>
            <person name="Leichty A.R."/>
        </authorList>
    </citation>
    <scope>NUCLEOTIDE SEQUENCE</scope>
    <source>
        <strain evidence="19">Acra3RX</strain>
        <tissue evidence="19">Leaf</tissue>
    </source>
</reference>
<dbReference type="FunFam" id="3.30.200.20:FF:000195">
    <property type="entry name" value="G-type lectin S-receptor-like serine/threonine-protein kinase"/>
    <property type="match status" value="1"/>
</dbReference>
<dbReference type="PROSITE" id="PS50011">
    <property type="entry name" value="PROTEIN_KINASE_DOM"/>
    <property type="match status" value="1"/>
</dbReference>
<dbReference type="Pfam" id="PF07714">
    <property type="entry name" value="PK_Tyr_Ser-Thr"/>
    <property type="match status" value="1"/>
</dbReference>
<keyword evidence="5 11" id="KW-0418">Kinase</keyword>
<dbReference type="PIRSF" id="PIRSF000641">
    <property type="entry name" value="SRK"/>
    <property type="match status" value="1"/>
</dbReference>
<evidence type="ECO:0000256" key="10">
    <source>
        <dbReference type="ARBA" id="ARBA00048679"/>
    </source>
</evidence>
<name>A0AAE1JM84_9FABA</name>
<feature type="signal peptide" evidence="14">
    <location>
        <begin position="1"/>
        <end position="25"/>
    </location>
</feature>
<dbReference type="EMBL" id="JAWXYG010000013">
    <property type="protein sequence ID" value="KAK4255679.1"/>
    <property type="molecule type" value="Genomic_DNA"/>
</dbReference>
<dbReference type="InterPro" id="IPR011009">
    <property type="entry name" value="Kinase-like_dom_sf"/>
</dbReference>
<dbReference type="Gene3D" id="1.10.510.10">
    <property type="entry name" value="Transferase(Phosphotransferase) domain 1"/>
    <property type="match status" value="1"/>
</dbReference>
<dbReference type="InterPro" id="IPR000858">
    <property type="entry name" value="S_locus_glycoprot_dom"/>
</dbReference>
<dbReference type="Gene3D" id="3.50.4.10">
    <property type="entry name" value="Hepatocyte Growth Factor"/>
    <property type="match status" value="1"/>
</dbReference>
<feature type="domain" description="Bulb-type lectin" evidence="17">
    <location>
        <begin position="25"/>
        <end position="145"/>
    </location>
</feature>
<proteinExistence type="inferred from homology"/>
<evidence type="ECO:0000313" key="19">
    <source>
        <dbReference type="EMBL" id="KAK4255679.1"/>
    </source>
</evidence>
<evidence type="ECO:0000256" key="1">
    <source>
        <dbReference type="ARBA" id="ARBA00022527"/>
    </source>
</evidence>
<dbReference type="SUPFAM" id="SSF51110">
    <property type="entry name" value="alpha-D-mannose-specific plant lectins"/>
    <property type="match status" value="1"/>
</dbReference>
<comment type="similarity">
    <text evidence="11">Belongs to the protein kinase superfamily. Ser/Thr protein kinase family.</text>
</comment>
<feature type="chain" id="PRO_5041947569" description="Receptor-like serine/threonine-protein kinase" evidence="14">
    <location>
        <begin position="26"/>
        <end position="825"/>
    </location>
</feature>
<dbReference type="FunFam" id="1.10.510.10:FF:000060">
    <property type="entry name" value="G-type lectin S-receptor-like serine/threonine-protein kinase"/>
    <property type="match status" value="1"/>
</dbReference>
<evidence type="ECO:0000259" key="18">
    <source>
        <dbReference type="PROSITE" id="PS50948"/>
    </source>
</evidence>
<keyword evidence="4 11" id="KW-0547">Nucleotide-binding</keyword>
<dbReference type="Pfam" id="PF01453">
    <property type="entry name" value="B_lectin"/>
    <property type="match status" value="1"/>
</dbReference>
<evidence type="ECO:0000256" key="9">
    <source>
        <dbReference type="ARBA" id="ARBA00047899"/>
    </source>
</evidence>
<comment type="catalytic activity">
    <reaction evidence="9 11">
        <text>L-threonyl-[protein] + ATP = O-phospho-L-threonyl-[protein] + ADP + H(+)</text>
        <dbReference type="Rhea" id="RHEA:46608"/>
        <dbReference type="Rhea" id="RHEA-COMP:11060"/>
        <dbReference type="Rhea" id="RHEA-COMP:11605"/>
        <dbReference type="ChEBI" id="CHEBI:15378"/>
        <dbReference type="ChEBI" id="CHEBI:30013"/>
        <dbReference type="ChEBI" id="CHEBI:30616"/>
        <dbReference type="ChEBI" id="CHEBI:61977"/>
        <dbReference type="ChEBI" id="CHEBI:456216"/>
        <dbReference type="EC" id="2.7.11.1"/>
    </reaction>
</comment>
<dbReference type="InterPro" id="IPR036426">
    <property type="entry name" value="Bulb-type_lectin_dom_sf"/>
</dbReference>
<dbReference type="SMART" id="SM00473">
    <property type="entry name" value="PAN_AP"/>
    <property type="match status" value="1"/>
</dbReference>
<dbReference type="AlphaFoldDB" id="A0AAE1JM84"/>
<evidence type="ECO:0000256" key="12">
    <source>
        <dbReference type="PROSITE-ProRule" id="PRU00076"/>
    </source>
</evidence>
<dbReference type="InterPro" id="IPR000719">
    <property type="entry name" value="Prot_kinase_dom"/>
</dbReference>
<evidence type="ECO:0000256" key="4">
    <source>
        <dbReference type="ARBA" id="ARBA00022741"/>
    </source>
</evidence>
<accession>A0AAE1JM84</accession>
<keyword evidence="1 11" id="KW-0723">Serine/threonine-protein kinase</keyword>
<comment type="caution">
    <text evidence="12">Lacks conserved residue(s) required for the propagation of feature annotation.</text>
</comment>
<evidence type="ECO:0000256" key="6">
    <source>
        <dbReference type="ARBA" id="ARBA00022840"/>
    </source>
</evidence>
<evidence type="ECO:0000259" key="16">
    <source>
        <dbReference type="PROSITE" id="PS50026"/>
    </source>
</evidence>
<keyword evidence="13" id="KW-0472">Membrane</keyword>
<keyword evidence="20" id="KW-1185">Reference proteome</keyword>
<evidence type="ECO:0000256" key="3">
    <source>
        <dbReference type="ARBA" id="ARBA00022729"/>
    </source>
</evidence>
<dbReference type="SMART" id="SM00220">
    <property type="entry name" value="S_TKc"/>
    <property type="match status" value="1"/>
</dbReference>
<dbReference type="Pfam" id="PF08276">
    <property type="entry name" value="PAN_2"/>
    <property type="match status" value="1"/>
</dbReference>
<gene>
    <name evidence="19" type="ORF">QN277_008651</name>
</gene>
<dbReference type="InterPro" id="IPR001245">
    <property type="entry name" value="Ser-Thr/Tyr_kinase_cat_dom"/>
</dbReference>
<sequence>MNVLAFISIITYILVPSLRVFSMEADSITVSQSISDGMTLVSQGGTFELGFFSPGSSNKRYLGIWYKKIPTRTIVWVANRQTSINVTSGILMLKSTGSLVLSQNDTVVWCSTPHEQAKKPVAQLLDSGNLVVKDEEDANPEEEEGYLWQSFDYPSDTMLPGMKIGWDLRNGLNRRLTAWKSPEDPSPGDFSWGIETYNYPESVMNKGNKKYYRPGPWNGLYQSGAPELKPNSLFDYNFVSDQNEVYYTYTLRTNSLVSILVMNQTNYVRSRYVWVETDQKWKIYASRPGDYCDTYNLCGANGNCIISDSPVCQCLKGFRPKSLEMWNSMDWSQGCVHKKPLSCDKFNQKDGFLKVSSLKLPDTTFTWLDETIGLEECRTKCLNNCSCMAYTNSDIRGKGRGCAIWFGDLIDIRQMPVGGQDLYIRMNASELIEEAETGHKKLTKTIIAIIAIATSGMLLLGCIWILKVCKNNSDKVKHVDQDQNNGKHSEDLDLPLLDLSAIVYATGNFSIDNKIGEGGFGPVYLGKLVNGEEIAVKRLSKSSGQGMTEFKNEVKLVAKLQHRNLVKLLGCCIQGEEKILVYEYMSNSSLDSFIFDDAKGEVLDWSKRYHIICGVARGLLYLHHDSRLRIVHRDLKASNVLLDDMWNPKIADFGTARTFGGDQIEGNTNRVVGTYGYMAPEYAIDGVFSIKSDIFSFGILLLEIISGKRNRGFYHANHSQNLIGHAWRKWKEGKALELIDKNIVGSCIESEVLRCIHISLLCVEEHPKDRPNMSSVILMLGSEMELANPKQPDFYMSKFSDEANSSQPADFGTSNEITITQLIAR</sequence>
<dbReference type="InterPro" id="IPR001480">
    <property type="entry name" value="Bulb-type_lectin_dom"/>
</dbReference>
<dbReference type="Proteomes" id="UP001293593">
    <property type="component" value="Unassembled WGS sequence"/>
</dbReference>
<dbReference type="Pfam" id="PF00954">
    <property type="entry name" value="S_locus_glycop"/>
    <property type="match status" value="1"/>
</dbReference>
<comment type="catalytic activity">
    <reaction evidence="10 11">
        <text>L-seryl-[protein] + ATP = O-phospho-L-seryl-[protein] + ADP + H(+)</text>
        <dbReference type="Rhea" id="RHEA:17989"/>
        <dbReference type="Rhea" id="RHEA-COMP:9863"/>
        <dbReference type="Rhea" id="RHEA-COMP:11604"/>
        <dbReference type="ChEBI" id="CHEBI:15378"/>
        <dbReference type="ChEBI" id="CHEBI:29999"/>
        <dbReference type="ChEBI" id="CHEBI:30616"/>
        <dbReference type="ChEBI" id="CHEBI:83421"/>
        <dbReference type="ChEBI" id="CHEBI:456216"/>
        <dbReference type="EC" id="2.7.11.1"/>
    </reaction>
</comment>
<feature type="domain" description="Protein kinase" evidence="15">
    <location>
        <begin position="509"/>
        <end position="794"/>
    </location>
</feature>
<dbReference type="InterPro" id="IPR024171">
    <property type="entry name" value="SRK-like_kinase"/>
</dbReference>
<dbReference type="PANTHER" id="PTHR32444:SF234">
    <property type="entry name" value="RECEPTOR-LIKE SERINE_THREONINE-PROTEIN KINASE"/>
    <property type="match status" value="1"/>
</dbReference>
<dbReference type="InterPro" id="IPR003609">
    <property type="entry name" value="Pan_app"/>
</dbReference>
<keyword evidence="3 14" id="KW-0732">Signal</keyword>
<evidence type="ECO:0000256" key="14">
    <source>
        <dbReference type="SAM" id="SignalP"/>
    </source>
</evidence>
<dbReference type="PROSITE" id="PS50927">
    <property type="entry name" value="BULB_LECTIN"/>
    <property type="match status" value="1"/>
</dbReference>
<evidence type="ECO:0000256" key="11">
    <source>
        <dbReference type="PIRNR" id="PIRNR000641"/>
    </source>
</evidence>
<feature type="domain" description="Apple" evidence="18">
    <location>
        <begin position="343"/>
        <end position="427"/>
    </location>
</feature>
<comment type="caution">
    <text evidence="19">The sequence shown here is derived from an EMBL/GenBank/DDBJ whole genome shotgun (WGS) entry which is preliminary data.</text>
</comment>
<dbReference type="CDD" id="cd14066">
    <property type="entry name" value="STKc_IRAK"/>
    <property type="match status" value="1"/>
</dbReference>
<dbReference type="Gene3D" id="3.30.200.20">
    <property type="entry name" value="Phosphorylase Kinase, domain 1"/>
    <property type="match status" value="1"/>
</dbReference>
<feature type="transmembrane region" description="Helical" evidence="13">
    <location>
        <begin position="446"/>
        <end position="466"/>
    </location>
</feature>
<keyword evidence="12" id="KW-0245">EGF-like domain</keyword>
<evidence type="ECO:0000256" key="7">
    <source>
        <dbReference type="ARBA" id="ARBA00023157"/>
    </source>
</evidence>
<dbReference type="PROSITE" id="PS00108">
    <property type="entry name" value="PROTEIN_KINASE_ST"/>
    <property type="match status" value="1"/>
</dbReference>
<evidence type="ECO:0000256" key="5">
    <source>
        <dbReference type="ARBA" id="ARBA00022777"/>
    </source>
</evidence>
<keyword evidence="13" id="KW-0812">Transmembrane</keyword>
<keyword evidence="7" id="KW-1015">Disulfide bond</keyword>
<evidence type="ECO:0000256" key="13">
    <source>
        <dbReference type="SAM" id="Phobius"/>
    </source>
</evidence>
<dbReference type="Gene3D" id="2.90.10.10">
    <property type="entry name" value="Bulb-type lectin domain"/>
    <property type="match status" value="1"/>
</dbReference>
<dbReference type="GO" id="GO:0048544">
    <property type="term" value="P:recognition of pollen"/>
    <property type="evidence" value="ECO:0007669"/>
    <property type="project" value="InterPro"/>
</dbReference>
<dbReference type="GO" id="GO:0004674">
    <property type="term" value="F:protein serine/threonine kinase activity"/>
    <property type="evidence" value="ECO:0007669"/>
    <property type="project" value="UniProtKB-KW"/>
</dbReference>
<evidence type="ECO:0000256" key="8">
    <source>
        <dbReference type="ARBA" id="ARBA00023180"/>
    </source>
</evidence>
<keyword evidence="13" id="KW-1133">Transmembrane helix</keyword>
<evidence type="ECO:0000313" key="20">
    <source>
        <dbReference type="Proteomes" id="UP001293593"/>
    </source>
</evidence>
<evidence type="ECO:0000259" key="17">
    <source>
        <dbReference type="PROSITE" id="PS50927"/>
    </source>
</evidence>
<dbReference type="EC" id="2.7.11.1" evidence="11"/>
<dbReference type="PROSITE" id="PS50026">
    <property type="entry name" value="EGF_3"/>
    <property type="match status" value="1"/>
</dbReference>
<protein>
    <recommendedName>
        <fullName evidence="11">Receptor-like serine/threonine-protein kinase</fullName>
        <ecNumber evidence="11">2.7.11.1</ecNumber>
    </recommendedName>
</protein>
<dbReference type="GO" id="GO:0005524">
    <property type="term" value="F:ATP binding"/>
    <property type="evidence" value="ECO:0007669"/>
    <property type="project" value="UniProtKB-KW"/>
</dbReference>
<dbReference type="PANTHER" id="PTHR32444">
    <property type="entry name" value="BULB-TYPE LECTIN DOMAIN-CONTAINING PROTEIN"/>
    <property type="match status" value="1"/>
</dbReference>
<evidence type="ECO:0000256" key="2">
    <source>
        <dbReference type="ARBA" id="ARBA00022679"/>
    </source>
</evidence>
<dbReference type="CDD" id="cd00028">
    <property type="entry name" value="B_lectin"/>
    <property type="match status" value="1"/>
</dbReference>
<evidence type="ECO:0000259" key="15">
    <source>
        <dbReference type="PROSITE" id="PS50011"/>
    </source>
</evidence>
<dbReference type="CDD" id="cd01098">
    <property type="entry name" value="PAN_AP_plant"/>
    <property type="match status" value="1"/>
</dbReference>
<keyword evidence="8" id="KW-0325">Glycoprotein</keyword>
<feature type="domain" description="EGF-like" evidence="16">
    <location>
        <begin position="288"/>
        <end position="324"/>
    </location>
</feature>